<feature type="compositionally biased region" description="Basic and acidic residues" evidence="1">
    <location>
        <begin position="1026"/>
        <end position="1043"/>
    </location>
</feature>
<feature type="compositionally biased region" description="Low complexity" evidence="1">
    <location>
        <begin position="1014"/>
        <end position="1023"/>
    </location>
</feature>
<protein>
    <recommendedName>
        <fullName evidence="2">AAA+ ATPase domain-containing protein</fullName>
    </recommendedName>
</protein>
<feature type="region of interest" description="Disordered" evidence="1">
    <location>
        <begin position="1"/>
        <end position="76"/>
    </location>
</feature>
<feature type="region of interest" description="Disordered" evidence="1">
    <location>
        <begin position="842"/>
        <end position="862"/>
    </location>
</feature>
<sequence>MSTSEDGLDLPVVENEAWKPAKLNANTQISAAYQRGPDATKKSQQDAAKSSASSLNDAELENNEEEQPSAAEVELEEKRREKCNAWLESAPVIVGIAEYVWENFMNRYGDSESHGRHIIEVLRVGPDDLGEVQKQPMTTKAPKSVDDSSAGRKGTSGPASSTSWIQRVRVQSPIILAHLRHAGLESDPDDDGMPHVFIRPFRALSHVQSKMKDSLAKLEMRWGTKVSPRMSNQASVKPHLLLDFPEGVPDTLEALEHMRHFVIFIEEHIIPLYSMFNEPNKTKVRFNDLTFLFRPGELVYQPPRVMDLKTPYQRRQSVWRIADIRRTAYRTALPDDMDLCTSDAFDLACYCLDYDGVNYGATFTEMTIPCYLGEQDITKLPIYPLRFLNNSATITANLKQRGTEFCSFIKERHLYHDGWSIPDEPREDNDETRFRMPELRRNHPEYIQSAVVIDYEECFKQNPQWKAVFEPIPDYSQESSWSASSVRIQHWGDRTEVDQEVDFYITETYLHNDTTSSTMHQERLAKTHSILATLDGGFLKVQEEDLVLLPRVLVGYSLRDRKFVFVDIESLQLTEKRADIFEDLKIDPKHERVIKSLVRGHFETRKAEANSERAQISLSQDLVYGKGSGLFILLHGPPGVGKTATAEAVAQHHDKPLFSITCGDLGLSPREVETELKSIFRLAHLWDCVLLLDEADVFLARRDIASLQRNALVSVFLRVLEYYTGILFLTTNRVGLIDEAFKSRIHLSLLYPKLNRLRTLEIFRVNIKRLRAIEEEKTKRASESKSSSGFQRLTIRDDEILYWADSHYQNSASYARWNGRQIRNAFQIAASMVRYDTPAATQPVGASLEAESSITNDNDKRPTESITELFLGREQFETVAIMTGLFEDYFQSATGEDDELAAQLDGFRADGWKSHQSRPSQAPPARNSPNPRSGAARPAHGDVRREGFGSSSSQGYSQESFARQRPAPGPGRQTPQAQRPARARSGQEETYQYRADEQDDYYSNEEPLPRRGPRPAATTAATPIHSYDRLPVKESYEPPRARDFQQTGRRKQVYHEDYDEDEYNDMEERSYEAERYAY</sequence>
<dbReference type="EMBL" id="KZ678394">
    <property type="protein sequence ID" value="PSR97134.1"/>
    <property type="molecule type" value="Genomic_DNA"/>
</dbReference>
<feature type="compositionally biased region" description="Acidic residues" evidence="1">
    <location>
        <begin position="58"/>
        <end position="67"/>
    </location>
</feature>
<feature type="compositionally biased region" description="Low complexity" evidence="1">
    <location>
        <begin position="45"/>
        <end position="54"/>
    </location>
</feature>
<evidence type="ECO:0000256" key="1">
    <source>
        <dbReference type="SAM" id="MobiDB-lite"/>
    </source>
</evidence>
<feature type="domain" description="AAA+ ATPase" evidence="2">
    <location>
        <begin position="628"/>
        <end position="755"/>
    </location>
</feature>
<evidence type="ECO:0000313" key="3">
    <source>
        <dbReference type="EMBL" id="PSR97134.1"/>
    </source>
</evidence>
<feature type="compositionally biased region" description="Basic and acidic residues" evidence="1">
    <location>
        <begin position="1066"/>
        <end position="1078"/>
    </location>
</feature>
<proteinExistence type="predicted"/>
<organism evidence="3 4">
    <name type="scientific">Coniella lustricola</name>
    <dbReference type="NCBI Taxonomy" id="2025994"/>
    <lineage>
        <taxon>Eukaryota</taxon>
        <taxon>Fungi</taxon>
        <taxon>Dikarya</taxon>
        <taxon>Ascomycota</taxon>
        <taxon>Pezizomycotina</taxon>
        <taxon>Sordariomycetes</taxon>
        <taxon>Sordariomycetidae</taxon>
        <taxon>Diaporthales</taxon>
        <taxon>Schizoparmaceae</taxon>
        <taxon>Coniella</taxon>
    </lineage>
</organism>
<dbReference type="STRING" id="2025994.A0A2T3AG89"/>
<dbReference type="InterPro" id="IPR056599">
    <property type="entry name" value="AAA_lid_fung"/>
</dbReference>
<dbReference type="InterPro" id="IPR027417">
    <property type="entry name" value="P-loop_NTPase"/>
</dbReference>
<evidence type="ECO:0000259" key="2">
    <source>
        <dbReference type="SMART" id="SM00382"/>
    </source>
</evidence>
<dbReference type="Pfam" id="PF22942">
    <property type="entry name" value="DUF7025"/>
    <property type="match status" value="1"/>
</dbReference>
<gene>
    <name evidence="3" type="ORF">BD289DRAFT_480304</name>
</gene>
<keyword evidence="4" id="KW-1185">Reference proteome</keyword>
<dbReference type="PANTHER" id="PTHR46411:SF3">
    <property type="entry name" value="AAA+ ATPASE DOMAIN-CONTAINING PROTEIN"/>
    <property type="match status" value="1"/>
</dbReference>
<dbReference type="CDD" id="cd19481">
    <property type="entry name" value="RecA-like_protease"/>
    <property type="match status" value="1"/>
</dbReference>
<accession>A0A2T3AG89</accession>
<dbReference type="PANTHER" id="PTHR46411">
    <property type="entry name" value="FAMILY ATPASE, PUTATIVE-RELATED"/>
    <property type="match status" value="1"/>
</dbReference>
<dbReference type="OrthoDB" id="10042665at2759"/>
<dbReference type="AlphaFoldDB" id="A0A2T3AG89"/>
<dbReference type="GO" id="GO:0016887">
    <property type="term" value="F:ATP hydrolysis activity"/>
    <property type="evidence" value="ECO:0007669"/>
    <property type="project" value="InterPro"/>
</dbReference>
<feature type="compositionally biased region" description="Low complexity" evidence="1">
    <location>
        <begin position="948"/>
        <end position="961"/>
    </location>
</feature>
<dbReference type="InterPro" id="IPR003959">
    <property type="entry name" value="ATPase_AAA_core"/>
</dbReference>
<feature type="region of interest" description="Disordered" evidence="1">
    <location>
        <begin position="911"/>
        <end position="1078"/>
    </location>
</feature>
<reference evidence="3 4" key="1">
    <citation type="journal article" date="2018" name="Mycol. Prog.">
        <title>Coniella lustricola, a new species from submerged detritus.</title>
        <authorList>
            <person name="Raudabaugh D.B."/>
            <person name="Iturriaga T."/>
            <person name="Carver A."/>
            <person name="Mondo S."/>
            <person name="Pangilinan J."/>
            <person name="Lipzen A."/>
            <person name="He G."/>
            <person name="Amirebrahimi M."/>
            <person name="Grigoriev I.V."/>
            <person name="Miller A.N."/>
        </authorList>
    </citation>
    <scope>NUCLEOTIDE SEQUENCE [LARGE SCALE GENOMIC DNA]</scope>
    <source>
        <strain evidence="3 4">B22-T-1</strain>
    </source>
</reference>
<dbReference type="Gene3D" id="3.40.50.300">
    <property type="entry name" value="P-loop containing nucleotide triphosphate hydrolases"/>
    <property type="match status" value="1"/>
</dbReference>
<feature type="region of interest" description="Disordered" evidence="1">
    <location>
        <begin position="129"/>
        <end position="163"/>
    </location>
</feature>
<dbReference type="Pfam" id="PF00004">
    <property type="entry name" value="AAA"/>
    <property type="match status" value="1"/>
</dbReference>
<dbReference type="InterPro" id="IPR054289">
    <property type="entry name" value="DUF7025"/>
</dbReference>
<dbReference type="Proteomes" id="UP000241462">
    <property type="component" value="Unassembled WGS sequence"/>
</dbReference>
<dbReference type="InParanoid" id="A0A2T3AG89"/>
<name>A0A2T3AG89_9PEZI</name>
<dbReference type="InterPro" id="IPR003593">
    <property type="entry name" value="AAA+_ATPase"/>
</dbReference>
<dbReference type="SMART" id="SM00382">
    <property type="entry name" value="AAA"/>
    <property type="match status" value="1"/>
</dbReference>
<evidence type="ECO:0000313" key="4">
    <source>
        <dbReference type="Proteomes" id="UP000241462"/>
    </source>
</evidence>
<dbReference type="GO" id="GO:0005524">
    <property type="term" value="F:ATP binding"/>
    <property type="evidence" value="ECO:0007669"/>
    <property type="project" value="InterPro"/>
</dbReference>
<dbReference type="SUPFAM" id="SSF52540">
    <property type="entry name" value="P-loop containing nucleoside triphosphate hydrolases"/>
    <property type="match status" value="1"/>
</dbReference>
<dbReference type="Pfam" id="PF23232">
    <property type="entry name" value="AAA_lid_13"/>
    <property type="match status" value="1"/>
</dbReference>